<evidence type="ECO:0000313" key="2">
    <source>
        <dbReference type="Proteomes" id="UP001233999"/>
    </source>
</evidence>
<dbReference type="GO" id="GO:0019005">
    <property type="term" value="C:SCF ubiquitin ligase complex"/>
    <property type="evidence" value="ECO:0007669"/>
    <property type="project" value="TreeGrafter"/>
</dbReference>
<dbReference type="SMART" id="SM00367">
    <property type="entry name" value="LRR_CC"/>
    <property type="match status" value="4"/>
</dbReference>
<proteinExistence type="predicted"/>
<protein>
    <submittedName>
        <fullName evidence="1">Uncharacterized protein</fullName>
    </submittedName>
</protein>
<dbReference type="InterPro" id="IPR006553">
    <property type="entry name" value="Leu-rich_rpt_Cys-con_subtyp"/>
</dbReference>
<keyword evidence="2" id="KW-1185">Reference proteome</keyword>
<reference evidence="1" key="1">
    <citation type="journal article" date="2023" name="IScience">
        <title>Live-bearing cockroach genome reveals convergent evolutionary mechanisms linked to viviparity in insects and beyond.</title>
        <authorList>
            <person name="Fouks B."/>
            <person name="Harrison M.C."/>
            <person name="Mikhailova A.A."/>
            <person name="Marchal E."/>
            <person name="English S."/>
            <person name="Carruthers M."/>
            <person name="Jennings E.C."/>
            <person name="Chiamaka E.L."/>
            <person name="Frigard R.A."/>
            <person name="Pippel M."/>
            <person name="Attardo G.M."/>
            <person name="Benoit J.B."/>
            <person name="Bornberg-Bauer E."/>
            <person name="Tobe S.S."/>
        </authorList>
    </citation>
    <scope>NUCLEOTIDE SEQUENCE</scope>
    <source>
        <strain evidence="1">Stay&amp;Tobe</strain>
    </source>
</reference>
<evidence type="ECO:0000313" key="1">
    <source>
        <dbReference type="EMBL" id="KAJ9594305.1"/>
    </source>
</evidence>
<dbReference type="SUPFAM" id="SSF52047">
    <property type="entry name" value="RNI-like"/>
    <property type="match status" value="2"/>
</dbReference>
<organism evidence="1 2">
    <name type="scientific">Diploptera punctata</name>
    <name type="common">Pacific beetle cockroach</name>
    <dbReference type="NCBI Taxonomy" id="6984"/>
    <lineage>
        <taxon>Eukaryota</taxon>
        <taxon>Metazoa</taxon>
        <taxon>Ecdysozoa</taxon>
        <taxon>Arthropoda</taxon>
        <taxon>Hexapoda</taxon>
        <taxon>Insecta</taxon>
        <taxon>Pterygota</taxon>
        <taxon>Neoptera</taxon>
        <taxon>Polyneoptera</taxon>
        <taxon>Dictyoptera</taxon>
        <taxon>Blattodea</taxon>
        <taxon>Blaberoidea</taxon>
        <taxon>Blaberidae</taxon>
        <taxon>Diplopterinae</taxon>
        <taxon>Diploptera</taxon>
    </lineage>
</organism>
<comment type="caution">
    <text evidence="1">The sequence shown here is derived from an EMBL/GenBank/DDBJ whole genome shotgun (WGS) entry which is preliminary data.</text>
</comment>
<dbReference type="AlphaFoldDB" id="A0AAD8A864"/>
<dbReference type="GO" id="GO:0031146">
    <property type="term" value="P:SCF-dependent proteasomal ubiquitin-dependent protein catabolic process"/>
    <property type="evidence" value="ECO:0007669"/>
    <property type="project" value="TreeGrafter"/>
</dbReference>
<dbReference type="EMBL" id="JASPKZ010003056">
    <property type="protein sequence ID" value="KAJ9594305.1"/>
    <property type="molecule type" value="Genomic_DNA"/>
</dbReference>
<sequence length="536" mass="60846">MSKNSTLALLSRMRANCSVVLRVMPLRHQPPSLRKACMTVIANHFEKLCYDCHNQHEMIEMIDSEEYLQYQGPFVHMPGHVLEEMLEVISERRALHRKHLHILMQEQMQNLNLSFGMGDAYHGLEFMKNRCKNLRKLNISYLRHMNPNILLGLVPSFSHLVSLNLRMTLTVDQILGQIGSRCCNLLELNLAATPITDRGLVLLCVAEDGRRQCQKLARLIVSDTAVTAMGATVVLQSLPNLREFDYDKIFDVLEVVERWDQGLEARIFTGAGVRCSAELIQPPSSLRLTTLVSMAEQVRTEGLEAAARLCPETRTVTLANAWLPSEALYKLMLFDRLTSISLTNSEGLTLDFHEGVLPLLAVCGQRLQNLILTNFTSVDVSGIGKSCPELQNLALSNIATYEPVGQPCSDIFNQLRALELWSDPQADLSPYLIRQLLLFCPNMTNLLFKGCEVLTDKLIAEIWKVNPMKKLSHLTLDHCHCITGQSLQSLLDADNELAVLRVWSCLNITKYLNIELVHRIRNENLDVYFEWFEYEE</sequence>
<accession>A0AAD8A864</accession>
<dbReference type="PANTHER" id="PTHR13318">
    <property type="entry name" value="PARTNER OF PAIRED, ISOFORM B-RELATED"/>
    <property type="match status" value="1"/>
</dbReference>
<dbReference type="Proteomes" id="UP001233999">
    <property type="component" value="Unassembled WGS sequence"/>
</dbReference>
<dbReference type="Gene3D" id="3.80.10.10">
    <property type="entry name" value="Ribonuclease Inhibitor"/>
    <property type="match status" value="2"/>
</dbReference>
<reference evidence="1" key="2">
    <citation type="submission" date="2023-05" db="EMBL/GenBank/DDBJ databases">
        <authorList>
            <person name="Fouks B."/>
        </authorList>
    </citation>
    <scope>NUCLEOTIDE SEQUENCE</scope>
    <source>
        <strain evidence="1">Stay&amp;Tobe</strain>
        <tissue evidence="1">Testes</tissue>
    </source>
</reference>
<gene>
    <name evidence="1" type="ORF">L9F63_014270</name>
</gene>
<dbReference type="InterPro" id="IPR032675">
    <property type="entry name" value="LRR_dom_sf"/>
</dbReference>
<name>A0AAD8A864_DIPPU</name>